<keyword evidence="2" id="KW-0963">Cytoplasm</keyword>
<dbReference type="KEGG" id="nko:Niako_5767"/>
<dbReference type="STRING" id="700598.Niako_5767"/>
<keyword evidence="2" id="KW-0810">Translation regulation</keyword>
<dbReference type="InterPro" id="IPR043519">
    <property type="entry name" value="NT_sf"/>
</dbReference>
<dbReference type="GO" id="GO:0090071">
    <property type="term" value="P:negative regulation of ribosome biogenesis"/>
    <property type="evidence" value="ECO:0007669"/>
    <property type="project" value="UniProtKB-UniRule"/>
</dbReference>
<name>G8TML0_NIAKG</name>
<dbReference type="HOGENOM" id="CLU_092688_2_2_10"/>
<gene>
    <name evidence="2" type="primary">rsfS</name>
    <name evidence="3" type="ordered locus">Niako_5767</name>
</gene>
<dbReference type="PANTHER" id="PTHR21043:SF0">
    <property type="entry name" value="MITOCHONDRIAL ASSEMBLY OF RIBOSOMAL LARGE SUBUNIT PROTEIN 1"/>
    <property type="match status" value="1"/>
</dbReference>
<dbReference type="NCBIfam" id="TIGR00090">
    <property type="entry name" value="rsfS_iojap_ybeB"/>
    <property type="match status" value="1"/>
</dbReference>
<dbReference type="PATRIC" id="fig|700598.3.peg.5910"/>
<dbReference type="eggNOG" id="COG0799">
    <property type="taxonomic scope" value="Bacteria"/>
</dbReference>
<dbReference type="PANTHER" id="PTHR21043">
    <property type="entry name" value="IOJAP SUPERFAMILY ORTHOLOG"/>
    <property type="match status" value="1"/>
</dbReference>
<dbReference type="GO" id="GO:0005737">
    <property type="term" value="C:cytoplasm"/>
    <property type="evidence" value="ECO:0007669"/>
    <property type="project" value="UniProtKB-SubCell"/>
</dbReference>
<dbReference type="Pfam" id="PF02410">
    <property type="entry name" value="RsfS"/>
    <property type="match status" value="1"/>
</dbReference>
<comment type="subunit">
    <text evidence="2">Interacts with ribosomal protein uL14 (rplN).</text>
</comment>
<evidence type="ECO:0000256" key="1">
    <source>
        <dbReference type="ARBA" id="ARBA00010574"/>
    </source>
</evidence>
<dbReference type="SUPFAM" id="SSF81301">
    <property type="entry name" value="Nucleotidyltransferase"/>
    <property type="match status" value="1"/>
</dbReference>
<comment type="subcellular location">
    <subcellularLocation>
        <location evidence="2">Cytoplasm</location>
    </subcellularLocation>
</comment>
<comment type="similarity">
    <text evidence="1 2">Belongs to the Iojap/RsfS family.</text>
</comment>
<evidence type="ECO:0000256" key="2">
    <source>
        <dbReference type="HAMAP-Rule" id="MF_01477"/>
    </source>
</evidence>
<dbReference type="InterPro" id="IPR004394">
    <property type="entry name" value="Iojap/RsfS/C7orf30"/>
</dbReference>
<proteinExistence type="inferred from homology"/>
<sequence>MSQIAKLLTTDLKHIDHLNTGLLEQVSLLATRRKRNSVARLTKNSKIFKAIIHAIKEKKGEHIVSLDLRKIPEAVADFFIICEASSTTQVKAIADYVQEHLKTTVEEAPFHSEGQQAAHWILIDYVNVVVHIMQPETRKFYKLEEMWMDAEGEEY</sequence>
<protein>
    <recommendedName>
        <fullName evidence="2">Ribosomal silencing factor RsfS</fullName>
    </recommendedName>
</protein>
<dbReference type="GO" id="GO:0017148">
    <property type="term" value="P:negative regulation of translation"/>
    <property type="evidence" value="ECO:0007669"/>
    <property type="project" value="UniProtKB-UniRule"/>
</dbReference>
<keyword evidence="2" id="KW-0678">Repressor</keyword>
<dbReference type="Proteomes" id="UP000005438">
    <property type="component" value="Chromosome"/>
</dbReference>
<comment type="function">
    <text evidence="2">Functions as a ribosomal silencing factor. Interacts with ribosomal protein uL14 (rplN), blocking formation of intersubunit bridge B8. Prevents association of the 30S and 50S ribosomal subunits and the formation of functional ribosomes, thus repressing translation.</text>
</comment>
<dbReference type="GO" id="GO:0043023">
    <property type="term" value="F:ribosomal large subunit binding"/>
    <property type="evidence" value="ECO:0007669"/>
    <property type="project" value="TreeGrafter"/>
</dbReference>
<dbReference type="HAMAP" id="MF_01477">
    <property type="entry name" value="Iojap_RsfS"/>
    <property type="match status" value="1"/>
</dbReference>
<reference evidence="3 4" key="1">
    <citation type="submission" date="2011-12" db="EMBL/GenBank/DDBJ databases">
        <title>The complete genome of Niastella koreensis GR20-10.</title>
        <authorList>
            <consortium name="US DOE Joint Genome Institute (JGI-PGF)"/>
            <person name="Lucas S."/>
            <person name="Han J."/>
            <person name="Lapidus A."/>
            <person name="Bruce D."/>
            <person name="Goodwin L."/>
            <person name="Pitluck S."/>
            <person name="Peters L."/>
            <person name="Kyrpides N."/>
            <person name="Mavromatis K."/>
            <person name="Ivanova N."/>
            <person name="Mikhailova N."/>
            <person name="Davenport K."/>
            <person name="Saunders E."/>
            <person name="Detter J.C."/>
            <person name="Tapia R."/>
            <person name="Han C."/>
            <person name="Land M."/>
            <person name="Hauser L."/>
            <person name="Markowitz V."/>
            <person name="Cheng J.-F."/>
            <person name="Hugenholtz P."/>
            <person name="Woyke T."/>
            <person name="Wu D."/>
            <person name="Tindall B."/>
            <person name="Pomrenke H."/>
            <person name="Brambilla E."/>
            <person name="Klenk H.-P."/>
            <person name="Eisen J.A."/>
        </authorList>
    </citation>
    <scope>NUCLEOTIDE SEQUENCE [LARGE SCALE GENOMIC DNA]</scope>
    <source>
        <strain evidence="4">DSM 17620 / KACC 11465 / NBRC 106392 / GR20-10</strain>
    </source>
</reference>
<dbReference type="EMBL" id="CP003178">
    <property type="protein sequence ID" value="AEW01998.1"/>
    <property type="molecule type" value="Genomic_DNA"/>
</dbReference>
<dbReference type="GO" id="GO:0042256">
    <property type="term" value="P:cytosolic ribosome assembly"/>
    <property type="evidence" value="ECO:0007669"/>
    <property type="project" value="UniProtKB-UniRule"/>
</dbReference>
<dbReference type="AlphaFoldDB" id="G8TML0"/>
<accession>G8TML0</accession>
<evidence type="ECO:0000313" key="4">
    <source>
        <dbReference type="Proteomes" id="UP000005438"/>
    </source>
</evidence>
<evidence type="ECO:0000313" key="3">
    <source>
        <dbReference type="EMBL" id="AEW01998.1"/>
    </source>
</evidence>
<dbReference type="Gene3D" id="3.30.460.10">
    <property type="entry name" value="Beta Polymerase, domain 2"/>
    <property type="match status" value="1"/>
</dbReference>
<organism evidence="3 4">
    <name type="scientific">Niastella koreensis (strain DSM 17620 / KACC 11465 / NBRC 106392 / GR20-10)</name>
    <dbReference type="NCBI Taxonomy" id="700598"/>
    <lineage>
        <taxon>Bacteria</taxon>
        <taxon>Pseudomonadati</taxon>
        <taxon>Bacteroidota</taxon>
        <taxon>Chitinophagia</taxon>
        <taxon>Chitinophagales</taxon>
        <taxon>Chitinophagaceae</taxon>
        <taxon>Niastella</taxon>
    </lineage>
</organism>